<sequence length="125" mass="13999">MKHKKKLIALTAVCALLAYWLYPDQHPVYPASDHYDPKTQTFFNPEPQQKPTGLTGAFWKILTDPQATRPPKPLPTVKPDWQTFLAAPEGKSRFVWFGHSTLLMRIGGQTVITDPVFGNSPSPSP</sequence>
<evidence type="ECO:0000313" key="2">
    <source>
        <dbReference type="EMBL" id="UNV86584.1"/>
    </source>
</evidence>
<evidence type="ECO:0000313" key="4">
    <source>
        <dbReference type="Proteomes" id="UP000829504"/>
    </source>
</evidence>
<keyword evidence="4" id="KW-1185">Reference proteome</keyword>
<evidence type="ECO:0000313" key="3">
    <source>
        <dbReference type="Proteomes" id="UP000031390"/>
    </source>
</evidence>
<protein>
    <submittedName>
        <fullName evidence="1">Multidrug transporter</fullName>
    </submittedName>
</protein>
<name>A0A0C1EJJ7_9NEIS</name>
<reference evidence="1 3" key="1">
    <citation type="submission" date="2014-12" db="EMBL/GenBank/DDBJ databases">
        <title>Genome sequence of Morococcus cerebrosus.</title>
        <authorList>
            <person name="Shin S.-K."/>
            <person name="Yi H."/>
        </authorList>
    </citation>
    <scope>NUCLEOTIDE SEQUENCE [LARGE SCALE GENOMIC DNA]</scope>
    <source>
        <strain evidence="1 3">CIP 81.93</strain>
    </source>
</reference>
<dbReference type="EMBL" id="CP094242">
    <property type="protein sequence ID" value="UNV86584.1"/>
    <property type="molecule type" value="Genomic_DNA"/>
</dbReference>
<evidence type="ECO:0000313" key="1">
    <source>
        <dbReference type="EMBL" id="KIC08953.1"/>
    </source>
</evidence>
<dbReference type="PATRIC" id="fig|1056807.3.peg.1044"/>
<dbReference type="Proteomes" id="UP000031390">
    <property type="component" value="Unassembled WGS sequence"/>
</dbReference>
<reference evidence="2 4" key="2">
    <citation type="submission" date="2022-03" db="EMBL/GenBank/DDBJ databases">
        <title>Genome sequencing of Morococcus cerebrosus.</title>
        <authorList>
            <person name="Baek M.-G."/>
            <person name="Yi H."/>
        </authorList>
    </citation>
    <scope>NUCLEOTIDE SEQUENCE [LARGE SCALE GENOMIC DNA]</scope>
    <source>
        <strain evidence="2 4">CIP 81.93</strain>
    </source>
</reference>
<dbReference type="EMBL" id="JUFZ01000040">
    <property type="protein sequence ID" value="KIC08953.1"/>
    <property type="molecule type" value="Genomic_DNA"/>
</dbReference>
<organism evidence="1 3">
    <name type="scientific">Morococcus cerebrosus</name>
    <dbReference type="NCBI Taxonomy" id="1056807"/>
    <lineage>
        <taxon>Bacteria</taxon>
        <taxon>Pseudomonadati</taxon>
        <taxon>Pseudomonadota</taxon>
        <taxon>Betaproteobacteria</taxon>
        <taxon>Neisseriales</taxon>
        <taxon>Neisseriaceae</taxon>
        <taxon>Morococcus</taxon>
    </lineage>
</organism>
<dbReference type="Proteomes" id="UP000829504">
    <property type="component" value="Chromosome"/>
</dbReference>
<proteinExistence type="predicted"/>
<accession>A0A0C1EJJ7</accession>
<dbReference type="InterPro" id="IPR036866">
    <property type="entry name" value="RibonucZ/Hydroxyglut_hydro"/>
</dbReference>
<dbReference type="Gene3D" id="3.60.15.10">
    <property type="entry name" value="Ribonuclease Z/Hydroxyacylglutathione hydrolase-like"/>
    <property type="match status" value="1"/>
</dbReference>
<dbReference type="AlphaFoldDB" id="A0A0C1EJJ7"/>
<gene>
    <name evidence="1" type="ORF">MCC93_10800</name>
    <name evidence="2" type="ORF">MON37_07780</name>
</gene>